<feature type="compositionally biased region" description="Basic residues" evidence="1">
    <location>
        <begin position="330"/>
        <end position="340"/>
    </location>
</feature>
<sequence length="340" mass="37091">MMCAVAFSPRGKLYYADPGVHTPRVGDQVLVPTDDGPEVATCMWAPQWISDDIGGLPVLAGLAQAADVQRAELSRRRRARARVAARRLAREHNLPMKIVGVDHVLDTGGYTIYFSAEGRIDFRELVRDLNRTLAARVRLRQLSARDSARVQGGIGSCGRDLCCATFLTDFEPVSLRMARDQNLALNPMRISGACGRLMCCLRYEHPLYEEFAGAVPAVGERACTPQGEGRVVRHDVPRQQAVVVLDGGGRTSCERADVCPSRQAHEAAYAPPRAEPHPDPDPTPSGTDQAGTDRESGARRGTDQGGSEHEGPEHEGSEHDSETGGESGHARRRSRHRHRP</sequence>
<evidence type="ECO:0000259" key="2">
    <source>
        <dbReference type="PROSITE" id="PS51411"/>
    </source>
</evidence>
<keyword evidence="4" id="KW-1185">Reference proteome</keyword>
<accession>A0A0D8BKB4</accession>
<comment type="caution">
    <text evidence="3">The sequence shown here is derived from an EMBL/GenBank/DDBJ whole genome shotgun (WGS) entry which is preliminary data.</text>
</comment>
<dbReference type="PANTHER" id="PTHR43830:SF3">
    <property type="entry name" value="PROTEIN PSP1"/>
    <property type="match status" value="1"/>
</dbReference>
<dbReference type="Proteomes" id="UP000032545">
    <property type="component" value="Unassembled WGS sequence"/>
</dbReference>
<gene>
    <name evidence="3" type="ORF">FF36_01173</name>
</gene>
<feature type="region of interest" description="Disordered" evidence="1">
    <location>
        <begin position="250"/>
        <end position="340"/>
    </location>
</feature>
<protein>
    <submittedName>
        <fullName evidence="3">Putative PSP1-like protein</fullName>
    </submittedName>
</protein>
<reference evidence="4" key="1">
    <citation type="submission" date="2015-02" db="EMBL/GenBank/DDBJ databases">
        <title>Draft Genome of Frankia sp. CpI1-S.</title>
        <authorList>
            <person name="Oshone R.T."/>
            <person name="Ngom M."/>
            <person name="Ghodhbane-Gtari F."/>
            <person name="Gtari M."/>
            <person name="Morris K."/>
            <person name="Thomas K."/>
            <person name="Sen A."/>
            <person name="Tisa L.S."/>
        </authorList>
    </citation>
    <scope>NUCLEOTIDE SEQUENCE [LARGE SCALE GENOMIC DNA]</scope>
    <source>
        <strain evidence="4">CpI1-S</strain>
    </source>
</reference>
<organism evidence="3 4">
    <name type="scientific">Frankia torreyi</name>
    <dbReference type="NCBI Taxonomy" id="1856"/>
    <lineage>
        <taxon>Bacteria</taxon>
        <taxon>Bacillati</taxon>
        <taxon>Actinomycetota</taxon>
        <taxon>Actinomycetes</taxon>
        <taxon>Frankiales</taxon>
        <taxon>Frankiaceae</taxon>
        <taxon>Frankia</taxon>
    </lineage>
</organism>
<feature type="compositionally biased region" description="Basic and acidic residues" evidence="1">
    <location>
        <begin position="291"/>
        <end position="322"/>
    </location>
</feature>
<dbReference type="PANTHER" id="PTHR43830">
    <property type="entry name" value="PROTEIN PSP1"/>
    <property type="match status" value="1"/>
</dbReference>
<dbReference type="AlphaFoldDB" id="A0A0D8BKB4"/>
<feature type="domain" description="PSP1 C-terminal" evidence="2">
    <location>
        <begin position="57"/>
        <end position="142"/>
    </location>
</feature>
<dbReference type="PATRIC" id="fig|1502723.3.peg.4956"/>
<dbReference type="Pfam" id="PF04468">
    <property type="entry name" value="PSP1"/>
    <property type="match status" value="1"/>
</dbReference>
<evidence type="ECO:0000313" key="3">
    <source>
        <dbReference type="EMBL" id="KJE24444.1"/>
    </source>
</evidence>
<dbReference type="InterPro" id="IPR047767">
    <property type="entry name" value="PSP1-like"/>
</dbReference>
<name>A0A0D8BKB4_9ACTN</name>
<dbReference type="NCBIfam" id="NF041131">
    <property type="entry name" value="RicT_YaaT_fam"/>
    <property type="match status" value="1"/>
</dbReference>
<evidence type="ECO:0000256" key="1">
    <source>
        <dbReference type="SAM" id="MobiDB-lite"/>
    </source>
</evidence>
<proteinExistence type="predicted"/>
<dbReference type="EMBL" id="JYFN01000006">
    <property type="protein sequence ID" value="KJE24444.1"/>
    <property type="molecule type" value="Genomic_DNA"/>
</dbReference>
<reference evidence="3 4" key="2">
    <citation type="journal article" date="2016" name="Genome Announc.">
        <title>Permanent Draft Genome Sequences for Two Variants of Frankia sp. Strain CpI1, the First Frankia Strain Isolated from Root Nodules of Comptonia peregrina.</title>
        <authorList>
            <person name="Oshone R."/>
            <person name="Hurst S.G.IV."/>
            <person name="Abebe-Akele F."/>
            <person name="Simpson S."/>
            <person name="Morris K."/>
            <person name="Thomas W.K."/>
            <person name="Tisa L.S."/>
        </authorList>
    </citation>
    <scope>NUCLEOTIDE SEQUENCE [LARGE SCALE GENOMIC DNA]</scope>
    <source>
        <strain evidence="4">CpI1-S</strain>
    </source>
</reference>
<dbReference type="GO" id="GO:0005737">
    <property type="term" value="C:cytoplasm"/>
    <property type="evidence" value="ECO:0007669"/>
    <property type="project" value="TreeGrafter"/>
</dbReference>
<evidence type="ECO:0000313" key="4">
    <source>
        <dbReference type="Proteomes" id="UP000032545"/>
    </source>
</evidence>
<dbReference type="PROSITE" id="PS51411">
    <property type="entry name" value="PSP1_C"/>
    <property type="match status" value="1"/>
</dbReference>
<dbReference type="InterPro" id="IPR007557">
    <property type="entry name" value="PSP1_C"/>
</dbReference>